<keyword evidence="4 6" id="KW-1133">Transmembrane helix</keyword>
<evidence type="ECO:0000256" key="5">
    <source>
        <dbReference type="ARBA" id="ARBA00023136"/>
    </source>
</evidence>
<comment type="similarity">
    <text evidence="2">Belongs to the TMEM144 family.</text>
</comment>
<dbReference type="GO" id="GO:0015144">
    <property type="term" value="F:carbohydrate transmembrane transporter activity"/>
    <property type="evidence" value="ECO:0007669"/>
    <property type="project" value="InterPro"/>
</dbReference>
<feature type="transmembrane region" description="Helical" evidence="6">
    <location>
        <begin position="259"/>
        <end position="280"/>
    </location>
</feature>
<dbReference type="AlphaFoldDB" id="A0A9W7F2Y0"/>
<evidence type="ECO:0000256" key="6">
    <source>
        <dbReference type="SAM" id="Phobius"/>
    </source>
</evidence>
<evidence type="ECO:0000313" key="7">
    <source>
        <dbReference type="EMBL" id="GMI01209.1"/>
    </source>
</evidence>
<evidence type="ECO:0000256" key="4">
    <source>
        <dbReference type="ARBA" id="ARBA00022989"/>
    </source>
</evidence>
<dbReference type="PANTHER" id="PTHR16119">
    <property type="entry name" value="TRANSMEMBRANE PROTEIN 144"/>
    <property type="match status" value="1"/>
</dbReference>
<feature type="transmembrane region" description="Helical" evidence="6">
    <location>
        <begin position="6"/>
        <end position="23"/>
    </location>
</feature>
<evidence type="ECO:0008006" key="9">
    <source>
        <dbReference type="Google" id="ProtNLM"/>
    </source>
</evidence>
<feature type="transmembrane region" description="Helical" evidence="6">
    <location>
        <begin position="121"/>
        <end position="141"/>
    </location>
</feature>
<feature type="transmembrane region" description="Helical" evidence="6">
    <location>
        <begin position="63"/>
        <end position="82"/>
    </location>
</feature>
<reference evidence="8" key="1">
    <citation type="journal article" date="2023" name="Commun. Biol.">
        <title>Genome analysis of Parmales, the sister group of diatoms, reveals the evolutionary specialization of diatoms from phago-mixotrophs to photoautotrophs.</title>
        <authorList>
            <person name="Ban H."/>
            <person name="Sato S."/>
            <person name="Yoshikawa S."/>
            <person name="Yamada K."/>
            <person name="Nakamura Y."/>
            <person name="Ichinomiya M."/>
            <person name="Sato N."/>
            <person name="Blanc-Mathieu R."/>
            <person name="Endo H."/>
            <person name="Kuwata A."/>
            <person name="Ogata H."/>
        </authorList>
    </citation>
    <scope>NUCLEOTIDE SEQUENCE [LARGE SCALE GENOMIC DNA]</scope>
    <source>
        <strain evidence="8">NIES 3701</strain>
    </source>
</reference>
<keyword evidence="8" id="KW-1185">Reference proteome</keyword>
<organism evidence="7 8">
    <name type="scientific">Triparma strigata</name>
    <dbReference type="NCBI Taxonomy" id="1606541"/>
    <lineage>
        <taxon>Eukaryota</taxon>
        <taxon>Sar</taxon>
        <taxon>Stramenopiles</taxon>
        <taxon>Ochrophyta</taxon>
        <taxon>Bolidophyceae</taxon>
        <taxon>Parmales</taxon>
        <taxon>Triparmaceae</taxon>
        <taxon>Triparma</taxon>
    </lineage>
</organism>
<keyword evidence="5 6" id="KW-0472">Membrane</keyword>
<comment type="subcellular location">
    <subcellularLocation>
        <location evidence="1">Membrane</location>
        <topology evidence="1">Multi-pass membrane protein</topology>
    </subcellularLocation>
</comment>
<comment type="caution">
    <text evidence="7">The sequence shown here is derived from an EMBL/GenBank/DDBJ whole genome shotgun (WGS) entry which is preliminary data.</text>
</comment>
<sequence length="373" mass="40076">MASETLGYICAAVAVLFFGTNFIPVKKFDAGDGMFFQLWMCVGILIISFPVQIYRGWPEFQPFAMWGGFLWCTGNIMSVVTIQSVGMSIGLLVWGATNMIMGWASGKFGLFGLIADPIKDAQLNYIGVGIALLALGLYILIEPTKEEEEQADSGIPDPVGTISLGKPLLESVGDEDDIEGASLGATKASSGGKTFIDKLGPGQKRVAGIVMALVMGALFGCNFDPAQYLMDEIKRDNDEKYPDDDDMARSLDPNPLDYVFSHLVGIFAGSVVYYLLYLIYCGGYSNSYKLPALRFPAVISGMMWAVAQVCWFVANGALGFATSFPIITSGPGLVAAICGIVLFNEIKGARNFFVLGLAFTATISANVCIVMSR</sequence>
<dbReference type="OrthoDB" id="426527at2759"/>
<evidence type="ECO:0000256" key="2">
    <source>
        <dbReference type="ARBA" id="ARBA00005731"/>
    </source>
</evidence>
<dbReference type="Proteomes" id="UP001165085">
    <property type="component" value="Unassembled WGS sequence"/>
</dbReference>
<feature type="transmembrane region" description="Helical" evidence="6">
    <location>
        <begin position="89"/>
        <end position="115"/>
    </location>
</feature>
<dbReference type="InterPro" id="IPR010651">
    <property type="entry name" value="Sugar_transport"/>
</dbReference>
<feature type="transmembrane region" description="Helical" evidence="6">
    <location>
        <begin position="292"/>
        <end position="314"/>
    </location>
</feature>
<feature type="transmembrane region" description="Helical" evidence="6">
    <location>
        <begin position="320"/>
        <end position="343"/>
    </location>
</feature>
<proteinExistence type="inferred from homology"/>
<gene>
    <name evidence="7" type="ORF">TrST_g7000</name>
</gene>
<keyword evidence="3 6" id="KW-0812">Transmembrane</keyword>
<feature type="transmembrane region" description="Helical" evidence="6">
    <location>
        <begin position="206"/>
        <end position="225"/>
    </location>
</feature>
<protein>
    <recommendedName>
        <fullName evidence="9">Transmembrane protein 144</fullName>
    </recommendedName>
</protein>
<feature type="transmembrane region" description="Helical" evidence="6">
    <location>
        <begin position="35"/>
        <end position="57"/>
    </location>
</feature>
<dbReference type="EMBL" id="BRXY01000577">
    <property type="protein sequence ID" value="GMI01209.1"/>
    <property type="molecule type" value="Genomic_DNA"/>
</dbReference>
<evidence type="ECO:0000256" key="1">
    <source>
        <dbReference type="ARBA" id="ARBA00004141"/>
    </source>
</evidence>
<accession>A0A9W7F2Y0</accession>
<dbReference type="GO" id="GO:0016020">
    <property type="term" value="C:membrane"/>
    <property type="evidence" value="ECO:0007669"/>
    <property type="project" value="UniProtKB-SubCell"/>
</dbReference>
<dbReference type="InterPro" id="IPR012435">
    <property type="entry name" value="TMEM144"/>
</dbReference>
<name>A0A9W7F2Y0_9STRA</name>
<evidence type="ECO:0000313" key="8">
    <source>
        <dbReference type="Proteomes" id="UP001165085"/>
    </source>
</evidence>
<feature type="transmembrane region" description="Helical" evidence="6">
    <location>
        <begin position="352"/>
        <end position="372"/>
    </location>
</feature>
<dbReference type="Pfam" id="PF07857">
    <property type="entry name" value="TMEM144"/>
    <property type="match status" value="1"/>
</dbReference>
<dbReference type="PANTHER" id="PTHR16119:SF17">
    <property type="entry name" value="TRANSMEMBRANE PROTEIN 144"/>
    <property type="match status" value="1"/>
</dbReference>
<evidence type="ECO:0000256" key="3">
    <source>
        <dbReference type="ARBA" id="ARBA00022692"/>
    </source>
</evidence>